<accession>A0A8E6EV16</accession>
<feature type="transmembrane region" description="Helical" evidence="1">
    <location>
        <begin position="414"/>
        <end position="433"/>
    </location>
</feature>
<dbReference type="KEGG" id="tsph:KIH39_24805"/>
<dbReference type="AlphaFoldDB" id="A0A8E6EV16"/>
<feature type="transmembrane region" description="Helical" evidence="1">
    <location>
        <begin position="273"/>
        <end position="295"/>
    </location>
</feature>
<feature type="transmembrane region" description="Helical" evidence="1">
    <location>
        <begin position="339"/>
        <end position="362"/>
    </location>
</feature>
<feature type="transmembrane region" description="Helical" evidence="1">
    <location>
        <begin position="208"/>
        <end position="223"/>
    </location>
</feature>
<keyword evidence="3" id="KW-1185">Reference proteome</keyword>
<proteinExistence type="predicted"/>
<evidence type="ECO:0000256" key="1">
    <source>
        <dbReference type="SAM" id="Phobius"/>
    </source>
</evidence>
<evidence type="ECO:0000313" key="2">
    <source>
        <dbReference type="EMBL" id="QVL32017.1"/>
    </source>
</evidence>
<feature type="transmembrane region" description="Helical" evidence="1">
    <location>
        <begin position="148"/>
        <end position="171"/>
    </location>
</feature>
<protein>
    <submittedName>
        <fullName evidence="2">Uncharacterized protein</fullName>
    </submittedName>
</protein>
<dbReference type="Proteomes" id="UP000676194">
    <property type="component" value="Chromosome"/>
</dbReference>
<reference evidence="2" key="1">
    <citation type="submission" date="2021-05" db="EMBL/GenBank/DDBJ databases">
        <title>Complete genome sequence of the cellulolytic planctomycete Telmatocola sphagniphila SP2T and characterization of the first cellulase from planctomycetes.</title>
        <authorList>
            <person name="Rakitin A.L."/>
            <person name="Beletsky A.V."/>
            <person name="Naumoff D.G."/>
            <person name="Kulichevskaya I.S."/>
            <person name="Mardanov A.V."/>
            <person name="Ravin N.V."/>
            <person name="Dedysh S.N."/>
        </authorList>
    </citation>
    <scope>NUCLEOTIDE SEQUENCE</scope>
    <source>
        <strain evidence="2">SP2T</strain>
    </source>
</reference>
<keyword evidence="1" id="KW-0812">Transmembrane</keyword>
<evidence type="ECO:0000313" key="3">
    <source>
        <dbReference type="Proteomes" id="UP000676194"/>
    </source>
</evidence>
<dbReference type="EMBL" id="CP074694">
    <property type="protein sequence ID" value="QVL32017.1"/>
    <property type="molecule type" value="Genomic_DNA"/>
</dbReference>
<feature type="transmembrane region" description="Helical" evidence="1">
    <location>
        <begin position="445"/>
        <end position="462"/>
    </location>
</feature>
<name>A0A8E6EV16_9BACT</name>
<feature type="transmembrane region" description="Helical" evidence="1">
    <location>
        <begin position="183"/>
        <end position="201"/>
    </location>
</feature>
<keyword evidence="1" id="KW-1133">Transmembrane helix</keyword>
<keyword evidence="1" id="KW-0472">Membrane</keyword>
<organism evidence="2 3">
    <name type="scientific">Telmatocola sphagniphila</name>
    <dbReference type="NCBI Taxonomy" id="1123043"/>
    <lineage>
        <taxon>Bacteria</taxon>
        <taxon>Pseudomonadati</taxon>
        <taxon>Planctomycetota</taxon>
        <taxon>Planctomycetia</taxon>
        <taxon>Gemmatales</taxon>
        <taxon>Gemmataceae</taxon>
    </lineage>
</organism>
<feature type="transmembrane region" description="Helical" evidence="1">
    <location>
        <begin position="235"/>
        <end position="266"/>
    </location>
</feature>
<gene>
    <name evidence="2" type="ORF">KIH39_24805</name>
</gene>
<feature type="transmembrane region" description="Helical" evidence="1">
    <location>
        <begin position="117"/>
        <end position="136"/>
    </location>
</feature>
<sequence length="479" mass="54076">MNDAILIRKLACRLLMFLVIGCMTARLFAVENVLEPSLIKRYDRNFPASNPLPSPTFSANDRARWATVRALVDRGTFVIGERIEDSGSPTGYRDEGILFEESYRSIDVVMNPETQKFYGTKPPLLTVIVAGEYWLLKKITGWDIDRDRWPVVCTILLTLNILPFAIYLFLIERLLDSMPVSEGAKLFTFAACCFGTFLTTFSNTLNNHTPASFCILFALYPWLKSRSAGESLSAGAVLISGLLTGFAASLDLPAAAFAGLLGLLVLRQSFGRAFLFAVGVIIPLVIQAIINYWAISEWQPIYAKFGGPWYEFAGSHWLKLKQTPRPPGIDFADEPKTLYAFHLLVGHHGWFSLTPVFLLALLGLIKPPARFENPNSALTWNQFRILTAVVASVVFTFYILRTNNYGGFTSGPRWLFWMTPLFLLHLPAAWTLVERSATGRFLAEMALAISVFSTSFPIMNPWRHPWLLQLGEYWHWFRY</sequence>
<feature type="transmembrane region" description="Helical" evidence="1">
    <location>
        <begin position="383"/>
        <end position="402"/>
    </location>
</feature>
<dbReference type="RefSeq" id="WP_213496577.1">
    <property type="nucleotide sequence ID" value="NZ_CP074694.1"/>
</dbReference>